<dbReference type="Proteomes" id="UP001303046">
    <property type="component" value="Unassembled WGS sequence"/>
</dbReference>
<comment type="caution">
    <text evidence="1">The sequence shown here is derived from an EMBL/GenBank/DDBJ whole genome shotgun (WGS) entry which is preliminary data.</text>
</comment>
<organism evidence="1 2">
    <name type="scientific">Necator americanus</name>
    <name type="common">Human hookworm</name>
    <dbReference type="NCBI Taxonomy" id="51031"/>
    <lineage>
        <taxon>Eukaryota</taxon>
        <taxon>Metazoa</taxon>
        <taxon>Ecdysozoa</taxon>
        <taxon>Nematoda</taxon>
        <taxon>Chromadorea</taxon>
        <taxon>Rhabditida</taxon>
        <taxon>Rhabditina</taxon>
        <taxon>Rhabditomorpha</taxon>
        <taxon>Strongyloidea</taxon>
        <taxon>Ancylostomatidae</taxon>
        <taxon>Bunostominae</taxon>
        <taxon>Necator</taxon>
    </lineage>
</organism>
<sequence>MSAGHSSTSSSHDLIDSEVEQGLAVVPCLTPVTTSNGFLSGWCSNCSGRSLIHVIRQVNELSWYPVSAERVEKAGSMGKAENGFKVQKR</sequence>
<accession>A0ABR1CDV9</accession>
<gene>
    <name evidence="1" type="primary">Necator_chrII.g6536</name>
    <name evidence="1" type="ORF">RB195_018743</name>
</gene>
<protein>
    <submittedName>
        <fullName evidence="1">Uncharacterized protein</fullName>
    </submittedName>
</protein>
<dbReference type="EMBL" id="JAVFWL010000002">
    <property type="protein sequence ID" value="KAK6735693.1"/>
    <property type="molecule type" value="Genomic_DNA"/>
</dbReference>
<keyword evidence="2" id="KW-1185">Reference proteome</keyword>
<name>A0ABR1CDV9_NECAM</name>
<proteinExistence type="predicted"/>
<reference evidence="1 2" key="1">
    <citation type="submission" date="2023-08" db="EMBL/GenBank/DDBJ databases">
        <title>A Necator americanus chromosomal reference genome.</title>
        <authorList>
            <person name="Ilik V."/>
            <person name="Petrzelkova K.J."/>
            <person name="Pardy F."/>
            <person name="Fuh T."/>
            <person name="Niatou-Singa F.S."/>
            <person name="Gouil Q."/>
            <person name="Baker L."/>
            <person name="Ritchie M.E."/>
            <person name="Jex A.R."/>
            <person name="Gazzola D."/>
            <person name="Li H."/>
            <person name="Toshio Fujiwara R."/>
            <person name="Zhan B."/>
            <person name="Aroian R.V."/>
            <person name="Pafco B."/>
            <person name="Schwarz E.M."/>
        </authorList>
    </citation>
    <scope>NUCLEOTIDE SEQUENCE [LARGE SCALE GENOMIC DNA]</scope>
    <source>
        <strain evidence="1 2">Aroian</strain>
        <tissue evidence="1">Whole animal</tissue>
    </source>
</reference>
<evidence type="ECO:0000313" key="2">
    <source>
        <dbReference type="Proteomes" id="UP001303046"/>
    </source>
</evidence>
<evidence type="ECO:0000313" key="1">
    <source>
        <dbReference type="EMBL" id="KAK6735693.1"/>
    </source>
</evidence>